<keyword evidence="2" id="KW-1133">Transmembrane helix</keyword>
<keyword evidence="2" id="KW-0812">Transmembrane</keyword>
<feature type="transmembrane region" description="Helical" evidence="2">
    <location>
        <begin position="28"/>
        <end position="46"/>
    </location>
</feature>
<accession>A0A914MYC0</accession>
<feature type="compositionally biased region" description="Basic and acidic residues" evidence="1">
    <location>
        <begin position="103"/>
        <end position="115"/>
    </location>
</feature>
<name>A0A914MYC0_MELIC</name>
<evidence type="ECO:0000256" key="2">
    <source>
        <dbReference type="SAM" id="Phobius"/>
    </source>
</evidence>
<dbReference type="Proteomes" id="UP000887563">
    <property type="component" value="Unplaced"/>
</dbReference>
<protein>
    <submittedName>
        <fullName evidence="4">Uncharacterized protein</fullName>
    </submittedName>
</protein>
<sequence length="140" mass="15652">MGSFDKKTIDSISTDTASKADQAYSNSTVGLVILGIALFTFLLYFLNEKFEVFKSLVKEMKQVKPDVKSLNRKADEKAIEMDRIIAHFQIPLLPSTVSTPHSQHHESPASKERKIETLEGGARLKSTQQVAVTIENEEKN</sequence>
<evidence type="ECO:0000256" key="1">
    <source>
        <dbReference type="SAM" id="MobiDB-lite"/>
    </source>
</evidence>
<proteinExistence type="predicted"/>
<dbReference type="AlphaFoldDB" id="A0A914MYC0"/>
<keyword evidence="3" id="KW-1185">Reference proteome</keyword>
<reference evidence="4" key="1">
    <citation type="submission" date="2022-11" db="UniProtKB">
        <authorList>
            <consortium name="WormBaseParasite"/>
        </authorList>
    </citation>
    <scope>IDENTIFICATION</scope>
</reference>
<feature type="region of interest" description="Disordered" evidence="1">
    <location>
        <begin position="95"/>
        <end position="115"/>
    </location>
</feature>
<dbReference type="WBParaSite" id="Minc3s03120g32862">
    <property type="protein sequence ID" value="Minc3s03120g32862"/>
    <property type="gene ID" value="Minc3s03120g32862"/>
</dbReference>
<evidence type="ECO:0000313" key="3">
    <source>
        <dbReference type="Proteomes" id="UP000887563"/>
    </source>
</evidence>
<organism evidence="3 4">
    <name type="scientific">Meloidogyne incognita</name>
    <name type="common">Southern root-knot nematode worm</name>
    <name type="synonym">Oxyuris incognita</name>
    <dbReference type="NCBI Taxonomy" id="6306"/>
    <lineage>
        <taxon>Eukaryota</taxon>
        <taxon>Metazoa</taxon>
        <taxon>Ecdysozoa</taxon>
        <taxon>Nematoda</taxon>
        <taxon>Chromadorea</taxon>
        <taxon>Rhabditida</taxon>
        <taxon>Tylenchina</taxon>
        <taxon>Tylenchomorpha</taxon>
        <taxon>Tylenchoidea</taxon>
        <taxon>Meloidogynidae</taxon>
        <taxon>Meloidogyninae</taxon>
        <taxon>Meloidogyne</taxon>
        <taxon>Meloidogyne incognita group</taxon>
    </lineage>
</organism>
<evidence type="ECO:0000313" key="4">
    <source>
        <dbReference type="WBParaSite" id="Minc3s03120g32862"/>
    </source>
</evidence>
<keyword evidence="2" id="KW-0472">Membrane</keyword>